<reference evidence="2 3" key="1">
    <citation type="submission" date="2018-08" db="EMBL/GenBank/DDBJ databases">
        <title>Parvularcula sp. SM1705, isolated from surface water of the South Sea China.</title>
        <authorList>
            <person name="Sun L."/>
        </authorList>
    </citation>
    <scope>NUCLEOTIDE SEQUENCE [LARGE SCALE GENOMIC DNA]</scope>
    <source>
        <strain evidence="2 3">SM1705</strain>
    </source>
</reference>
<feature type="transmembrane region" description="Helical" evidence="1">
    <location>
        <begin position="91"/>
        <end position="111"/>
    </location>
</feature>
<evidence type="ECO:0000313" key="3">
    <source>
        <dbReference type="Proteomes" id="UP000264589"/>
    </source>
</evidence>
<name>A0A371RJN1_9PROT</name>
<gene>
    <name evidence="2" type="ORF">DX908_10530</name>
</gene>
<feature type="transmembrane region" description="Helical" evidence="1">
    <location>
        <begin position="58"/>
        <end position="79"/>
    </location>
</feature>
<keyword evidence="1" id="KW-1133">Transmembrane helix</keyword>
<accession>A0A371RJN1</accession>
<feature type="transmembrane region" description="Helical" evidence="1">
    <location>
        <begin position="27"/>
        <end position="51"/>
    </location>
</feature>
<dbReference type="EMBL" id="QUQO01000001">
    <property type="protein sequence ID" value="RFB05662.1"/>
    <property type="molecule type" value="Genomic_DNA"/>
</dbReference>
<feature type="transmembrane region" description="Helical" evidence="1">
    <location>
        <begin position="118"/>
        <end position="138"/>
    </location>
</feature>
<comment type="caution">
    <text evidence="2">The sequence shown here is derived from an EMBL/GenBank/DDBJ whole genome shotgun (WGS) entry which is preliminary data.</text>
</comment>
<proteinExistence type="predicted"/>
<organism evidence="2 3">
    <name type="scientific">Parvularcula marina</name>
    <dbReference type="NCBI Taxonomy" id="2292771"/>
    <lineage>
        <taxon>Bacteria</taxon>
        <taxon>Pseudomonadati</taxon>
        <taxon>Pseudomonadota</taxon>
        <taxon>Alphaproteobacteria</taxon>
        <taxon>Parvularculales</taxon>
        <taxon>Parvularculaceae</taxon>
        <taxon>Parvularcula</taxon>
    </lineage>
</organism>
<keyword evidence="1" id="KW-0472">Membrane</keyword>
<sequence length="176" mass="18014">MPDLRIGSNGDVPIGQLPPLQARGPAWLSYPVGSAVSSGAAAGLPAAGLFFSGQQVPLLFVGIVGGFMFVCLTAGLLVFTPERRTGPNLFAGVFSVGHTLLLGLLAAAYFLPGGRELAASLITKVPFLAALPVLPGSIAAVAPLYLTAFVAFSVLAPLAIILFRYLALNRPSQPGS</sequence>
<dbReference type="RefSeq" id="WP_116392295.1">
    <property type="nucleotide sequence ID" value="NZ_CAXQPM010000025.1"/>
</dbReference>
<dbReference type="InParanoid" id="A0A371RJN1"/>
<evidence type="ECO:0000313" key="2">
    <source>
        <dbReference type="EMBL" id="RFB05662.1"/>
    </source>
</evidence>
<keyword evidence="1" id="KW-0812">Transmembrane</keyword>
<feature type="transmembrane region" description="Helical" evidence="1">
    <location>
        <begin position="144"/>
        <end position="167"/>
    </location>
</feature>
<protein>
    <submittedName>
        <fullName evidence="2">Uncharacterized protein</fullName>
    </submittedName>
</protein>
<dbReference type="AlphaFoldDB" id="A0A371RJN1"/>
<evidence type="ECO:0000256" key="1">
    <source>
        <dbReference type="SAM" id="Phobius"/>
    </source>
</evidence>
<keyword evidence="3" id="KW-1185">Reference proteome</keyword>
<dbReference type="Proteomes" id="UP000264589">
    <property type="component" value="Unassembled WGS sequence"/>
</dbReference>